<keyword evidence="1" id="KW-0808">Transferase</keyword>
<gene>
    <name evidence="1" type="ORF">ENQ87_05880</name>
</gene>
<dbReference type="SUPFAM" id="SSF53335">
    <property type="entry name" value="S-adenosyl-L-methionine-dependent methyltransferases"/>
    <property type="match status" value="1"/>
</dbReference>
<keyword evidence="1" id="KW-0489">Methyltransferase</keyword>
<evidence type="ECO:0000313" key="1">
    <source>
        <dbReference type="EMBL" id="HEN41892.1"/>
    </source>
</evidence>
<dbReference type="AlphaFoldDB" id="A0A831XE16"/>
<organism evidence="1">
    <name type="scientific">Geobacter metallireducens</name>
    <dbReference type="NCBI Taxonomy" id="28232"/>
    <lineage>
        <taxon>Bacteria</taxon>
        <taxon>Pseudomonadati</taxon>
        <taxon>Thermodesulfobacteriota</taxon>
        <taxon>Desulfuromonadia</taxon>
        <taxon>Geobacterales</taxon>
        <taxon>Geobacteraceae</taxon>
        <taxon>Geobacter</taxon>
    </lineage>
</organism>
<sequence length="266" mass="30449">MGNCAVHTLTKRQIFTLALQLRSAGKLYDLDKAYFNDNFYGSIDRFCDIAYMLRNSKKVLDIGAGGGLLLSLLSELGHDCYAVDVTDMRSMAPEIFSSKNIEYKLCNVEVDPIPYQNCYFDAVVCCQVLEHFTHSHLPAMREIYRVLKDGGIVEVDVPNAVSFRNRSRMLRGKHITWDYEKHYLYAEPILYSGKSFFPDRHNREFTLDEVTILLKATGFKVLDAYHLKSTRYRIGLGKVKGIGTMLRDMIPSFRKSIIAFGEKVIE</sequence>
<comment type="caution">
    <text evidence="1">The sequence shown here is derived from an EMBL/GenBank/DDBJ whole genome shotgun (WGS) entry which is preliminary data.</text>
</comment>
<dbReference type="CDD" id="cd02440">
    <property type="entry name" value="AdoMet_MTases"/>
    <property type="match status" value="1"/>
</dbReference>
<name>A0A831XE16_GEOME</name>
<dbReference type="Gene3D" id="3.40.50.150">
    <property type="entry name" value="Vaccinia Virus protein VP39"/>
    <property type="match status" value="1"/>
</dbReference>
<dbReference type="InterPro" id="IPR029063">
    <property type="entry name" value="SAM-dependent_MTases_sf"/>
</dbReference>
<dbReference type="EMBL" id="DSOV01000022">
    <property type="protein sequence ID" value="HEN41892.1"/>
    <property type="molecule type" value="Genomic_DNA"/>
</dbReference>
<dbReference type="GO" id="GO:0008168">
    <property type="term" value="F:methyltransferase activity"/>
    <property type="evidence" value="ECO:0007669"/>
    <property type="project" value="UniProtKB-KW"/>
</dbReference>
<dbReference type="PANTHER" id="PTHR43861">
    <property type="entry name" value="TRANS-ACONITATE 2-METHYLTRANSFERASE-RELATED"/>
    <property type="match status" value="1"/>
</dbReference>
<dbReference type="Pfam" id="PF13489">
    <property type="entry name" value="Methyltransf_23"/>
    <property type="match status" value="1"/>
</dbReference>
<dbReference type="GO" id="GO:0032259">
    <property type="term" value="P:methylation"/>
    <property type="evidence" value="ECO:0007669"/>
    <property type="project" value="UniProtKB-KW"/>
</dbReference>
<reference evidence="1" key="1">
    <citation type="journal article" date="2020" name="mSystems">
        <title>Genome- and Community-Level Interaction Insights into Carbon Utilization and Element Cycling Functions of Hydrothermarchaeota in Hydrothermal Sediment.</title>
        <authorList>
            <person name="Zhou Z."/>
            <person name="Liu Y."/>
            <person name="Xu W."/>
            <person name="Pan J."/>
            <person name="Luo Z.H."/>
            <person name="Li M."/>
        </authorList>
    </citation>
    <scope>NUCLEOTIDE SEQUENCE [LARGE SCALE GENOMIC DNA]</scope>
    <source>
        <strain evidence="1">SpSt-349</strain>
    </source>
</reference>
<accession>A0A831XE16</accession>
<proteinExistence type="predicted"/>
<protein>
    <submittedName>
        <fullName evidence="1">Class I SAM-dependent methyltransferase</fullName>
    </submittedName>
</protein>